<gene>
    <name evidence="1" type="ORF">BN2156_04875</name>
</gene>
<evidence type="ECO:0000313" key="1">
    <source>
        <dbReference type="EMBL" id="CRZ17978.1"/>
    </source>
</evidence>
<dbReference type="AlphaFoldDB" id="A0A0H5RVL6"/>
<dbReference type="Proteomes" id="UP000199147">
    <property type="component" value="Unassembled WGS sequence"/>
</dbReference>
<dbReference type="RefSeq" id="WP_090517377.1">
    <property type="nucleotide sequence ID" value="NZ_CWKH01000002.1"/>
</dbReference>
<protein>
    <submittedName>
        <fullName evidence="1">Uncharacterized protein</fullName>
    </submittedName>
</protein>
<keyword evidence="2" id="KW-1185">Reference proteome</keyword>
<accession>A0A0H5RVL6</accession>
<reference evidence="2" key="1">
    <citation type="submission" date="2015-07" db="EMBL/GenBank/DDBJ databases">
        <authorList>
            <person name="Urmite Genomes"/>
        </authorList>
    </citation>
    <scope>NUCLEOTIDE SEQUENCE [LARGE SCALE GENOMIC DNA]</scope>
    <source>
        <strain evidence="2">type strain: ATCC 49404</strain>
    </source>
</reference>
<name>A0A0H5RVL6_9MYCO</name>
<organism evidence="1 2">
    <name type="scientific">Mycolicibacterium neworleansense</name>
    <dbReference type="NCBI Taxonomy" id="146018"/>
    <lineage>
        <taxon>Bacteria</taxon>
        <taxon>Bacillati</taxon>
        <taxon>Actinomycetota</taxon>
        <taxon>Actinomycetes</taxon>
        <taxon>Mycobacteriales</taxon>
        <taxon>Mycobacteriaceae</taxon>
        <taxon>Mycolicibacterium</taxon>
    </lineage>
</organism>
<dbReference type="EMBL" id="CWKH01000002">
    <property type="protein sequence ID" value="CRZ17978.1"/>
    <property type="molecule type" value="Genomic_DNA"/>
</dbReference>
<sequence length="85" mass="9400">MQIQYDVDATEVLATRLVLAHLAETEDETAFLSWMIQADARVGAEAFLLASHSARIAAQWWKRAGLADQARDMLVRRLTGLTTAA</sequence>
<proteinExistence type="predicted"/>
<evidence type="ECO:0000313" key="2">
    <source>
        <dbReference type="Proteomes" id="UP000199147"/>
    </source>
</evidence>
<dbReference type="STRING" id="146018.BN2156_04875"/>